<reference evidence="2" key="1">
    <citation type="journal article" date="2021" name="Nat. Commun.">
        <title>Genomic analyses provide insights into spinach domestication and the genetic basis of agronomic traits.</title>
        <authorList>
            <person name="Cai X."/>
            <person name="Sun X."/>
            <person name="Xu C."/>
            <person name="Sun H."/>
            <person name="Wang X."/>
            <person name="Ge C."/>
            <person name="Zhang Z."/>
            <person name="Wang Q."/>
            <person name="Fei Z."/>
            <person name="Jiao C."/>
            <person name="Wang Q."/>
        </authorList>
    </citation>
    <scope>NUCLEOTIDE SEQUENCE [LARGE SCALE GENOMIC DNA]</scope>
    <source>
        <strain evidence="2">cv. Varoflay</strain>
    </source>
</reference>
<dbReference type="RefSeq" id="XP_056687647.1">
    <property type="nucleotide sequence ID" value="XM_056831669.1"/>
</dbReference>
<evidence type="ECO:0008006" key="8">
    <source>
        <dbReference type="Google" id="ProtNLM"/>
    </source>
</evidence>
<dbReference type="GeneID" id="110789068"/>
<sequence>MSPHLRIFPLVIDGDFVDEANANRHSEIGGRFLGLPEGYRLVVPRKKQTVADCPEGHVVVYTKMFDYGLRFPLHPFIEKVLRAWNVGLVQVSPIVIRNLVACTCLFSFKQWPLTLNLFKRLHWLKRDGKETGWWTIFTKSQRLVVNPRLSNCKGWKDHFYFMAVPEDYPLRLTFFQPKPRMEQFDQADLGVREQRAYDRMLVEYVNVGLSKPKTLPAFWLPPAGYILSPAALGAVGLAPTHPLGHHLLNKAALGLDKNWKVIERCRDALSEKYYTVATFCAKACRGRPPTFVTPSVILNRGVVPRVTRTKVPAAAEATSSDQPEMSTGNRFVSLPTGRGGHTTRKRSSLQTNANSPKRSKNDAEKPAQEKVKDFYASVDKPLQTSGAGAKVLEQPAKSVEILDVDLMSKLNRKQVMSDLISQPCHPVPISRHSPSINRCASSASKYGVIVRSGDYIEDKTIILSPDTLAGLCFPPGHADEHWQPSTDVLRGESIYSV</sequence>
<dbReference type="RefSeq" id="XP_056687643.1">
    <property type="nucleotide sequence ID" value="XM_056831665.1"/>
</dbReference>
<evidence type="ECO:0000313" key="7">
    <source>
        <dbReference type="RefSeq" id="XP_056687647.1"/>
    </source>
</evidence>
<gene>
    <name evidence="3 4 5 6 7" type="primary">LOC110789068</name>
</gene>
<accession>A0ABM3QWB2</accession>
<evidence type="ECO:0000313" key="3">
    <source>
        <dbReference type="RefSeq" id="XP_056687643.1"/>
    </source>
</evidence>
<evidence type="ECO:0000313" key="2">
    <source>
        <dbReference type="Proteomes" id="UP000813463"/>
    </source>
</evidence>
<dbReference type="RefSeq" id="XP_056687644.1">
    <property type="nucleotide sequence ID" value="XM_056831666.1"/>
</dbReference>
<evidence type="ECO:0000313" key="6">
    <source>
        <dbReference type="RefSeq" id="XP_056687646.1"/>
    </source>
</evidence>
<feature type="region of interest" description="Disordered" evidence="1">
    <location>
        <begin position="313"/>
        <end position="369"/>
    </location>
</feature>
<protein>
    <recommendedName>
        <fullName evidence="8">Aminotransferase-like plant mobile domain-containing protein</fullName>
    </recommendedName>
</protein>
<evidence type="ECO:0000313" key="4">
    <source>
        <dbReference type="RefSeq" id="XP_056687644.1"/>
    </source>
</evidence>
<dbReference type="RefSeq" id="XP_056687646.1">
    <property type="nucleotide sequence ID" value="XM_056831668.1"/>
</dbReference>
<proteinExistence type="predicted"/>
<keyword evidence="2" id="KW-1185">Reference proteome</keyword>
<reference evidence="3 4" key="2">
    <citation type="submission" date="2025-05" db="UniProtKB">
        <authorList>
            <consortium name="RefSeq"/>
        </authorList>
    </citation>
    <scope>IDENTIFICATION</scope>
    <source>
        <tissue evidence="3 4">Leaf</tissue>
    </source>
</reference>
<dbReference type="Proteomes" id="UP000813463">
    <property type="component" value="Chromosome 6"/>
</dbReference>
<feature type="compositionally biased region" description="Basic and acidic residues" evidence="1">
    <location>
        <begin position="359"/>
        <end position="369"/>
    </location>
</feature>
<evidence type="ECO:0000256" key="1">
    <source>
        <dbReference type="SAM" id="MobiDB-lite"/>
    </source>
</evidence>
<dbReference type="RefSeq" id="XP_056687645.1">
    <property type="nucleotide sequence ID" value="XM_056831667.1"/>
</dbReference>
<evidence type="ECO:0000313" key="5">
    <source>
        <dbReference type="RefSeq" id="XP_056687645.1"/>
    </source>
</evidence>
<feature type="compositionally biased region" description="Polar residues" evidence="1">
    <location>
        <begin position="317"/>
        <end position="330"/>
    </location>
</feature>
<organism evidence="2 3">
    <name type="scientific">Spinacia oleracea</name>
    <name type="common">Spinach</name>
    <dbReference type="NCBI Taxonomy" id="3562"/>
    <lineage>
        <taxon>Eukaryota</taxon>
        <taxon>Viridiplantae</taxon>
        <taxon>Streptophyta</taxon>
        <taxon>Embryophyta</taxon>
        <taxon>Tracheophyta</taxon>
        <taxon>Spermatophyta</taxon>
        <taxon>Magnoliopsida</taxon>
        <taxon>eudicotyledons</taxon>
        <taxon>Gunneridae</taxon>
        <taxon>Pentapetalae</taxon>
        <taxon>Caryophyllales</taxon>
        <taxon>Chenopodiaceae</taxon>
        <taxon>Chenopodioideae</taxon>
        <taxon>Anserineae</taxon>
        <taxon>Spinacia</taxon>
    </lineage>
</organism>
<name>A0ABM3QWB2_SPIOL</name>